<evidence type="ECO:0000256" key="1">
    <source>
        <dbReference type="PIRSR" id="PIRSR601310-1"/>
    </source>
</evidence>
<dbReference type="Pfam" id="PF01230">
    <property type="entry name" value="HIT"/>
    <property type="match status" value="1"/>
</dbReference>
<dbReference type="PANTHER" id="PTHR46648:SF1">
    <property type="entry name" value="ADENOSINE 5'-MONOPHOSPHORAMIDASE HNT1"/>
    <property type="match status" value="1"/>
</dbReference>
<dbReference type="InterPro" id="IPR019808">
    <property type="entry name" value="Histidine_triad_CS"/>
</dbReference>
<dbReference type="GO" id="GO:0003824">
    <property type="term" value="F:catalytic activity"/>
    <property type="evidence" value="ECO:0007669"/>
    <property type="project" value="InterPro"/>
</dbReference>
<dbReference type="PRINTS" id="PR00332">
    <property type="entry name" value="HISTRIAD"/>
</dbReference>
<dbReference type="PROSITE" id="PS51084">
    <property type="entry name" value="HIT_2"/>
    <property type="match status" value="1"/>
</dbReference>
<evidence type="ECO:0000313" key="6">
    <source>
        <dbReference type="Proteomes" id="UP000177246"/>
    </source>
</evidence>
<accession>A0A1G2CRE9</accession>
<dbReference type="GO" id="GO:0009117">
    <property type="term" value="P:nucleotide metabolic process"/>
    <property type="evidence" value="ECO:0007669"/>
    <property type="project" value="TreeGrafter"/>
</dbReference>
<proteinExistence type="predicted"/>
<feature type="short sequence motif" description="Histidine triad motif" evidence="2 3">
    <location>
        <begin position="97"/>
        <end position="101"/>
    </location>
</feature>
<dbReference type="Proteomes" id="UP000177246">
    <property type="component" value="Unassembled WGS sequence"/>
</dbReference>
<dbReference type="PANTHER" id="PTHR46648">
    <property type="entry name" value="HIT FAMILY PROTEIN 1"/>
    <property type="match status" value="1"/>
</dbReference>
<name>A0A1G2CRE9_9BACT</name>
<dbReference type="Gene3D" id="3.30.428.10">
    <property type="entry name" value="HIT-like"/>
    <property type="match status" value="1"/>
</dbReference>
<organism evidence="5 6">
    <name type="scientific">Candidatus Liptonbacteria bacterium RIFOXYC1_FULL_36_8</name>
    <dbReference type="NCBI Taxonomy" id="1798655"/>
    <lineage>
        <taxon>Bacteria</taxon>
        <taxon>Candidatus Liptoniibacteriota</taxon>
    </lineage>
</organism>
<dbReference type="InterPro" id="IPR036265">
    <property type="entry name" value="HIT-like_sf"/>
</dbReference>
<dbReference type="SUPFAM" id="SSF54197">
    <property type="entry name" value="HIT-like"/>
    <property type="match status" value="1"/>
</dbReference>
<dbReference type="InterPro" id="IPR001310">
    <property type="entry name" value="Histidine_triad_HIT"/>
</dbReference>
<protein>
    <recommendedName>
        <fullName evidence="4">HIT domain-containing protein</fullName>
    </recommendedName>
</protein>
<gene>
    <name evidence="5" type="ORF">A2430_02205</name>
</gene>
<evidence type="ECO:0000259" key="4">
    <source>
        <dbReference type="PROSITE" id="PS51084"/>
    </source>
</evidence>
<evidence type="ECO:0000313" key="5">
    <source>
        <dbReference type="EMBL" id="OGZ03964.1"/>
    </source>
</evidence>
<comment type="caution">
    <text evidence="5">The sequence shown here is derived from an EMBL/GenBank/DDBJ whole genome shotgun (WGS) entry which is preliminary data.</text>
</comment>
<dbReference type="EMBL" id="MHLF01000008">
    <property type="protein sequence ID" value="OGZ03964.1"/>
    <property type="molecule type" value="Genomic_DNA"/>
</dbReference>
<evidence type="ECO:0000256" key="2">
    <source>
        <dbReference type="PIRSR" id="PIRSR601310-3"/>
    </source>
</evidence>
<sequence>MESCLFCKIANKEIKADVVYEDEAAMAVLDIHPRSLGHIFIIPKKHAGSLLDLEEAQIAPVFSAVKKTAVLIKEKTGADGLSIGINTGRAGGQDVDHLHIHIIPRFLNDGGGSIQSVVNNIPSEEEREKIRDILAKK</sequence>
<reference evidence="5 6" key="1">
    <citation type="journal article" date="2016" name="Nat. Commun.">
        <title>Thousands of microbial genomes shed light on interconnected biogeochemical processes in an aquifer system.</title>
        <authorList>
            <person name="Anantharaman K."/>
            <person name="Brown C.T."/>
            <person name="Hug L.A."/>
            <person name="Sharon I."/>
            <person name="Castelle C.J."/>
            <person name="Probst A.J."/>
            <person name="Thomas B.C."/>
            <person name="Singh A."/>
            <person name="Wilkins M.J."/>
            <person name="Karaoz U."/>
            <person name="Brodie E.L."/>
            <person name="Williams K.H."/>
            <person name="Hubbard S.S."/>
            <person name="Banfield J.F."/>
        </authorList>
    </citation>
    <scope>NUCLEOTIDE SEQUENCE [LARGE SCALE GENOMIC DNA]</scope>
</reference>
<feature type="active site" description="Tele-AMP-histidine intermediate" evidence="1">
    <location>
        <position position="99"/>
    </location>
</feature>
<feature type="domain" description="HIT" evidence="4">
    <location>
        <begin position="5"/>
        <end position="112"/>
    </location>
</feature>
<evidence type="ECO:0000256" key="3">
    <source>
        <dbReference type="PROSITE-ProRule" id="PRU00464"/>
    </source>
</evidence>
<dbReference type="InterPro" id="IPR011146">
    <property type="entry name" value="HIT-like"/>
</dbReference>
<dbReference type="AlphaFoldDB" id="A0A1G2CRE9"/>
<dbReference type="PROSITE" id="PS00892">
    <property type="entry name" value="HIT_1"/>
    <property type="match status" value="1"/>
</dbReference>